<feature type="domain" description="SnoaL-like" evidence="2">
    <location>
        <begin position="28"/>
        <end position="124"/>
    </location>
</feature>
<evidence type="ECO:0000313" key="4">
    <source>
        <dbReference type="Proteomes" id="UP000625682"/>
    </source>
</evidence>
<gene>
    <name evidence="3" type="ORF">GCM10012282_02610</name>
</gene>
<proteinExistence type="predicted"/>
<protein>
    <submittedName>
        <fullName evidence="3">Membrane protein</fullName>
    </submittedName>
</protein>
<feature type="region of interest" description="Disordered" evidence="1">
    <location>
        <begin position="1"/>
        <end position="21"/>
    </location>
</feature>
<keyword evidence="4" id="KW-1185">Reference proteome</keyword>
<dbReference type="AlphaFoldDB" id="A0A917NL52"/>
<dbReference type="InterPro" id="IPR037401">
    <property type="entry name" value="SnoaL-like"/>
</dbReference>
<evidence type="ECO:0000313" key="3">
    <source>
        <dbReference type="EMBL" id="GGJ09430.1"/>
    </source>
</evidence>
<dbReference type="RefSeq" id="WP_189145324.1">
    <property type="nucleotide sequence ID" value="NZ_BAABER010000004.1"/>
</dbReference>
<dbReference type="Gene3D" id="3.10.450.50">
    <property type="match status" value="1"/>
</dbReference>
<dbReference type="GO" id="GO:0030638">
    <property type="term" value="P:polyketide metabolic process"/>
    <property type="evidence" value="ECO:0007669"/>
    <property type="project" value="InterPro"/>
</dbReference>
<organism evidence="3 4">
    <name type="scientific">Streptomyces lacrimifluminis</name>
    <dbReference type="NCBI Taxonomy" id="1500077"/>
    <lineage>
        <taxon>Bacteria</taxon>
        <taxon>Bacillati</taxon>
        <taxon>Actinomycetota</taxon>
        <taxon>Actinomycetes</taxon>
        <taxon>Kitasatosporales</taxon>
        <taxon>Streptomycetaceae</taxon>
        <taxon>Streptomyces</taxon>
    </lineage>
</organism>
<feature type="compositionally biased region" description="Polar residues" evidence="1">
    <location>
        <begin position="1"/>
        <end position="18"/>
    </location>
</feature>
<accession>A0A917NL52</accession>
<dbReference type="Pfam" id="PF12680">
    <property type="entry name" value="SnoaL_2"/>
    <property type="match status" value="1"/>
</dbReference>
<dbReference type="InterPro" id="IPR032710">
    <property type="entry name" value="NTF2-like_dom_sf"/>
</dbReference>
<evidence type="ECO:0000256" key="1">
    <source>
        <dbReference type="SAM" id="MobiDB-lite"/>
    </source>
</evidence>
<dbReference type="InterPro" id="IPR009959">
    <property type="entry name" value="Cyclase_SnoaL-like"/>
</dbReference>
<reference evidence="3" key="1">
    <citation type="journal article" date="2014" name="Int. J. Syst. Evol. Microbiol.">
        <title>Complete genome sequence of Corynebacterium casei LMG S-19264T (=DSM 44701T), isolated from a smear-ripened cheese.</title>
        <authorList>
            <consortium name="US DOE Joint Genome Institute (JGI-PGF)"/>
            <person name="Walter F."/>
            <person name="Albersmeier A."/>
            <person name="Kalinowski J."/>
            <person name="Ruckert C."/>
        </authorList>
    </citation>
    <scope>NUCLEOTIDE SEQUENCE</scope>
    <source>
        <strain evidence="3">CGMCC 4.7272</strain>
    </source>
</reference>
<dbReference type="EMBL" id="BMMU01000001">
    <property type="protein sequence ID" value="GGJ09430.1"/>
    <property type="molecule type" value="Genomic_DNA"/>
</dbReference>
<dbReference type="PANTHER" id="PTHR38436:SF1">
    <property type="entry name" value="ESTER CYCLASE"/>
    <property type="match status" value="1"/>
</dbReference>
<dbReference type="SUPFAM" id="SSF54427">
    <property type="entry name" value="NTF2-like"/>
    <property type="match status" value="1"/>
</dbReference>
<reference evidence="3" key="2">
    <citation type="submission" date="2020-09" db="EMBL/GenBank/DDBJ databases">
        <authorList>
            <person name="Sun Q."/>
            <person name="Zhou Y."/>
        </authorList>
    </citation>
    <scope>NUCLEOTIDE SEQUENCE</scope>
    <source>
        <strain evidence="3">CGMCC 4.7272</strain>
    </source>
</reference>
<comment type="caution">
    <text evidence="3">The sequence shown here is derived from an EMBL/GenBank/DDBJ whole genome shotgun (WGS) entry which is preliminary data.</text>
</comment>
<dbReference type="Proteomes" id="UP000625682">
    <property type="component" value="Unassembled WGS sequence"/>
</dbReference>
<dbReference type="PANTHER" id="PTHR38436">
    <property type="entry name" value="POLYKETIDE CYCLASE SNOAL-LIKE DOMAIN"/>
    <property type="match status" value="1"/>
</dbReference>
<name>A0A917NL52_9ACTN</name>
<sequence length="142" mass="16185">MSDPETNAKTNAGENAETNAEKNKATAQAFYDLMFNQCRPAEAIDQYAGDTYTQHNPHVGDGKQPFIDYFERMAAEYPGKRVEVKRAFAEGDHVILHCHQTWPDEEYAGIDIFRFDADGRIVEHWDVLQVIPPTSKNDNTMF</sequence>
<evidence type="ECO:0000259" key="2">
    <source>
        <dbReference type="Pfam" id="PF12680"/>
    </source>
</evidence>